<name>A0ABT0MD39_9BACL</name>
<reference evidence="1 2" key="1">
    <citation type="submission" date="2022-05" db="EMBL/GenBank/DDBJ databases">
        <title>Sporolactobacillus sp nov CPB3-1, isolated from tree bark (Mangifera indica L.).</title>
        <authorList>
            <person name="Phuengjayaem S."/>
            <person name="Tanasupawat S."/>
        </authorList>
    </citation>
    <scope>NUCLEOTIDE SEQUENCE [LARGE SCALE GENOMIC DNA]</scope>
    <source>
        <strain evidence="1 2">CPB3-1</strain>
    </source>
</reference>
<organism evidence="1 2">
    <name type="scientific">Sporolactobacillus mangiferae</name>
    <dbReference type="NCBI Taxonomy" id="2940498"/>
    <lineage>
        <taxon>Bacteria</taxon>
        <taxon>Bacillati</taxon>
        <taxon>Bacillota</taxon>
        <taxon>Bacilli</taxon>
        <taxon>Bacillales</taxon>
        <taxon>Sporolactobacillaceae</taxon>
        <taxon>Sporolactobacillus</taxon>
    </lineage>
</organism>
<comment type="caution">
    <text evidence="1">The sequence shown here is derived from an EMBL/GenBank/DDBJ whole genome shotgun (WGS) entry which is preliminary data.</text>
</comment>
<protein>
    <submittedName>
        <fullName evidence="1">DUF5063 domain-containing protein</fullName>
    </submittedName>
</protein>
<dbReference type="RefSeq" id="WP_249103171.1">
    <property type="nucleotide sequence ID" value="NZ_JAMAST010000022.1"/>
</dbReference>
<dbReference type="Gene3D" id="1.20.120.1550">
    <property type="entry name" value="Protein of unknown function DUF5063"/>
    <property type="match status" value="1"/>
</dbReference>
<evidence type="ECO:0000313" key="2">
    <source>
        <dbReference type="Proteomes" id="UP001203004"/>
    </source>
</evidence>
<gene>
    <name evidence="1" type="ORF">M3N64_12775</name>
</gene>
<dbReference type="InterPro" id="IPR038312">
    <property type="entry name" value="DUF5063_sf"/>
</dbReference>
<dbReference type="Proteomes" id="UP001203004">
    <property type="component" value="Unassembled WGS sequence"/>
</dbReference>
<evidence type="ECO:0000313" key="1">
    <source>
        <dbReference type="EMBL" id="MCL1632795.1"/>
    </source>
</evidence>
<dbReference type="Pfam" id="PF16702">
    <property type="entry name" value="DUF5063"/>
    <property type="match status" value="1"/>
</dbReference>
<accession>A0ABT0MD39</accession>
<dbReference type="InterPro" id="IPR032025">
    <property type="entry name" value="DUF5063"/>
</dbReference>
<keyword evidence="2" id="KW-1185">Reference proteome</keyword>
<dbReference type="EMBL" id="JAMAST010000022">
    <property type="protein sequence ID" value="MCL1632795.1"/>
    <property type="molecule type" value="Genomic_DNA"/>
</dbReference>
<proteinExistence type="predicted"/>
<sequence length="150" mass="17485">MLEIANEFYRNAKMYCDFIDIIDDSLNYKLLLEKILNIYASGVKLSKTEFDQVESINDNISYPNLNIGKNDYYWEVFDAYQLDEPIHASLTDDISDIYHDLQEGILLYNKGKTEGALGTWKFSFETHWGRHAIDATRALHSIVFRITDED</sequence>